<accession>A0A4Z2JCP5</accession>
<comment type="caution">
    <text evidence="1">The sequence shown here is derived from an EMBL/GenBank/DDBJ whole genome shotgun (WGS) entry which is preliminary data.</text>
</comment>
<reference evidence="1 2" key="1">
    <citation type="submission" date="2019-03" db="EMBL/GenBank/DDBJ databases">
        <title>First draft genome of Liparis tanakae, snailfish: a comprehensive survey of snailfish specific genes.</title>
        <authorList>
            <person name="Kim W."/>
            <person name="Song I."/>
            <person name="Jeong J.-H."/>
            <person name="Kim D."/>
            <person name="Kim S."/>
            <person name="Ryu S."/>
            <person name="Song J.Y."/>
            <person name="Lee S.K."/>
        </authorList>
    </citation>
    <scope>NUCLEOTIDE SEQUENCE [LARGE SCALE GENOMIC DNA]</scope>
    <source>
        <tissue evidence="1">Muscle</tissue>
    </source>
</reference>
<name>A0A4Z2JCP5_9TELE</name>
<sequence length="80" mass="9014">MLEPEEEEYLLLPDISTSAFWEVSRSYTTTSPVLNDATMWAGSHPLKSTAVLMQGFCSAGFHSFTVPSAEQDRRRFLMPL</sequence>
<dbReference type="Proteomes" id="UP000314294">
    <property type="component" value="Unassembled WGS sequence"/>
</dbReference>
<evidence type="ECO:0000313" key="1">
    <source>
        <dbReference type="EMBL" id="TNN87388.1"/>
    </source>
</evidence>
<keyword evidence="2" id="KW-1185">Reference proteome</keyword>
<organism evidence="1 2">
    <name type="scientific">Liparis tanakae</name>
    <name type="common">Tanaka's snailfish</name>
    <dbReference type="NCBI Taxonomy" id="230148"/>
    <lineage>
        <taxon>Eukaryota</taxon>
        <taxon>Metazoa</taxon>
        <taxon>Chordata</taxon>
        <taxon>Craniata</taxon>
        <taxon>Vertebrata</taxon>
        <taxon>Euteleostomi</taxon>
        <taxon>Actinopterygii</taxon>
        <taxon>Neopterygii</taxon>
        <taxon>Teleostei</taxon>
        <taxon>Neoteleostei</taxon>
        <taxon>Acanthomorphata</taxon>
        <taxon>Eupercaria</taxon>
        <taxon>Perciformes</taxon>
        <taxon>Cottioidei</taxon>
        <taxon>Cottales</taxon>
        <taxon>Liparidae</taxon>
        <taxon>Liparis</taxon>
    </lineage>
</organism>
<evidence type="ECO:0000313" key="2">
    <source>
        <dbReference type="Proteomes" id="UP000314294"/>
    </source>
</evidence>
<protein>
    <submittedName>
        <fullName evidence="1">Uncharacterized protein</fullName>
    </submittedName>
</protein>
<dbReference type="EMBL" id="SRLO01000011">
    <property type="protein sequence ID" value="TNN87388.1"/>
    <property type="molecule type" value="Genomic_DNA"/>
</dbReference>
<gene>
    <name evidence="1" type="ORF">EYF80_002589</name>
</gene>
<dbReference type="AlphaFoldDB" id="A0A4Z2JCP5"/>
<proteinExistence type="predicted"/>